<evidence type="ECO:0000313" key="1">
    <source>
        <dbReference type="EMBL" id="KAF0750515.1"/>
    </source>
</evidence>
<keyword evidence="2" id="KW-1185">Reference proteome</keyword>
<dbReference type="Proteomes" id="UP000478052">
    <property type="component" value="Unassembled WGS sequence"/>
</dbReference>
<gene>
    <name evidence="1" type="ORF">FWK35_00026337</name>
</gene>
<dbReference type="OrthoDB" id="10055366at2759"/>
<dbReference type="EMBL" id="VUJU01005695">
    <property type="protein sequence ID" value="KAF0750515.1"/>
    <property type="molecule type" value="Genomic_DNA"/>
</dbReference>
<comment type="caution">
    <text evidence="1">The sequence shown here is derived from an EMBL/GenBank/DDBJ whole genome shotgun (WGS) entry which is preliminary data.</text>
</comment>
<sequence length="272" mass="31339">MSADMLQKCEANNLMKSSDNKPNHLPTENALRISKFRAIDDPVLALCKTKHMHPYLNTIKDIGYDQFKKKTTNRTTKSILLYEIALRDINIIKQYSVNHMLLERHNNNSIYHWLIEWIRDGAPCPKQVVTDISLALMVVVKPFTQYNNLKNYILACFKLLTNVNTPAHERSVPSRACRRRCGEPFPPLCAAVDRRLNGRCAKTDKFWSNSGTDLSWAGVKEDLPTCFVRSDAAHVIKQVTTLKPLQLVDKTVKDFIIHYNAQNDTFRLFRSY</sequence>
<protein>
    <submittedName>
        <fullName evidence="1">NOF-FB transposable element protein</fullName>
    </submittedName>
</protein>
<accession>A0A6G0Y748</accession>
<proteinExistence type="predicted"/>
<name>A0A6G0Y748_APHCR</name>
<organism evidence="1 2">
    <name type="scientific">Aphis craccivora</name>
    <name type="common">Cowpea aphid</name>
    <dbReference type="NCBI Taxonomy" id="307492"/>
    <lineage>
        <taxon>Eukaryota</taxon>
        <taxon>Metazoa</taxon>
        <taxon>Ecdysozoa</taxon>
        <taxon>Arthropoda</taxon>
        <taxon>Hexapoda</taxon>
        <taxon>Insecta</taxon>
        <taxon>Pterygota</taxon>
        <taxon>Neoptera</taxon>
        <taxon>Paraneoptera</taxon>
        <taxon>Hemiptera</taxon>
        <taxon>Sternorrhyncha</taxon>
        <taxon>Aphidomorpha</taxon>
        <taxon>Aphidoidea</taxon>
        <taxon>Aphididae</taxon>
        <taxon>Aphidini</taxon>
        <taxon>Aphis</taxon>
        <taxon>Aphis</taxon>
    </lineage>
</organism>
<evidence type="ECO:0000313" key="2">
    <source>
        <dbReference type="Proteomes" id="UP000478052"/>
    </source>
</evidence>
<reference evidence="1 2" key="1">
    <citation type="submission" date="2019-08" db="EMBL/GenBank/DDBJ databases">
        <title>Whole genome of Aphis craccivora.</title>
        <authorList>
            <person name="Voronova N.V."/>
            <person name="Shulinski R.S."/>
            <person name="Bandarenka Y.V."/>
            <person name="Zhorov D.G."/>
            <person name="Warner D."/>
        </authorList>
    </citation>
    <scope>NUCLEOTIDE SEQUENCE [LARGE SCALE GENOMIC DNA]</scope>
    <source>
        <strain evidence="1">180601</strain>
        <tissue evidence="1">Whole Body</tissue>
    </source>
</reference>
<dbReference type="AlphaFoldDB" id="A0A6G0Y748"/>